<dbReference type="EMBL" id="JACCEV010000001">
    <property type="protein sequence ID" value="NYT84300.1"/>
    <property type="molecule type" value="Genomic_DNA"/>
</dbReference>
<dbReference type="OrthoDB" id="8687476at2"/>
<evidence type="ECO:0000313" key="3">
    <source>
        <dbReference type="Proteomes" id="UP000554144"/>
    </source>
</evidence>
<dbReference type="PROSITE" id="PS51318">
    <property type="entry name" value="TAT"/>
    <property type="match status" value="1"/>
</dbReference>
<dbReference type="InterPro" id="IPR006311">
    <property type="entry name" value="TAT_signal"/>
</dbReference>
<evidence type="ECO:0000256" key="1">
    <source>
        <dbReference type="SAM" id="SignalP"/>
    </source>
</evidence>
<gene>
    <name evidence="2" type="ORF">H0A62_01670</name>
</gene>
<evidence type="ECO:0000313" key="2">
    <source>
        <dbReference type="EMBL" id="NYT84300.1"/>
    </source>
</evidence>
<keyword evidence="3" id="KW-1185">Reference proteome</keyword>
<dbReference type="Proteomes" id="UP000554144">
    <property type="component" value="Unassembled WGS sequence"/>
</dbReference>
<sequence>MNIKRRNFFKGCAAASACALLPAGIASAAAGTHTNNAPVTRTNIEKSIKAGFGGGFSLQGHSQANGYIYANIEHLGTRYAVASADLLDWKIVDSL</sequence>
<name>A0A853GX04_9BURK</name>
<dbReference type="RefSeq" id="WP_130038525.1">
    <property type="nucleotide sequence ID" value="NZ_JACCEV010000001.1"/>
</dbReference>
<accession>A0A853GX04</accession>
<protein>
    <submittedName>
        <fullName evidence="2">Twin-arginine translocation signal domain-containing protein</fullName>
    </submittedName>
</protein>
<dbReference type="AlphaFoldDB" id="A0A853GX04"/>
<reference evidence="2 3" key="1">
    <citation type="submission" date="2020-07" db="EMBL/GenBank/DDBJ databases">
        <title>Taxonomic revisions and descriptions of new bacterial species based on genomic comparisons in the high-G+C-content subgroup of the family Alcaligenaceae.</title>
        <authorList>
            <person name="Szabo A."/>
            <person name="Felfoldi T."/>
        </authorList>
    </citation>
    <scope>NUCLEOTIDE SEQUENCE [LARGE SCALE GENOMIC DNA]</scope>
    <source>
        <strain evidence="2 3">DSM 25667</strain>
    </source>
</reference>
<keyword evidence="1" id="KW-0732">Signal</keyword>
<proteinExistence type="predicted"/>
<feature type="chain" id="PRO_5032704183" evidence="1">
    <location>
        <begin position="29"/>
        <end position="95"/>
    </location>
</feature>
<feature type="signal peptide" evidence="1">
    <location>
        <begin position="1"/>
        <end position="28"/>
    </location>
</feature>
<organism evidence="2 3">
    <name type="scientific">Pollutimonas harenae</name>
    <dbReference type="NCBI Taxonomy" id="657015"/>
    <lineage>
        <taxon>Bacteria</taxon>
        <taxon>Pseudomonadati</taxon>
        <taxon>Pseudomonadota</taxon>
        <taxon>Betaproteobacteria</taxon>
        <taxon>Burkholderiales</taxon>
        <taxon>Alcaligenaceae</taxon>
        <taxon>Pollutimonas</taxon>
    </lineage>
</organism>
<comment type="caution">
    <text evidence="2">The sequence shown here is derived from an EMBL/GenBank/DDBJ whole genome shotgun (WGS) entry which is preliminary data.</text>
</comment>